<comment type="caution">
    <text evidence="2">The sequence shown here is derived from an EMBL/GenBank/DDBJ whole genome shotgun (WGS) entry which is preliminary data.</text>
</comment>
<dbReference type="EMBL" id="JAMSHJ010000004">
    <property type="protein sequence ID" value="KAI5421922.1"/>
    <property type="molecule type" value="Genomic_DNA"/>
</dbReference>
<reference evidence="2 3" key="1">
    <citation type="journal article" date="2022" name="Nat. Genet.">
        <title>Improved pea reference genome and pan-genome highlight genomic features and evolutionary characteristics.</title>
        <authorList>
            <person name="Yang T."/>
            <person name="Liu R."/>
            <person name="Luo Y."/>
            <person name="Hu S."/>
            <person name="Wang D."/>
            <person name="Wang C."/>
            <person name="Pandey M.K."/>
            <person name="Ge S."/>
            <person name="Xu Q."/>
            <person name="Li N."/>
            <person name="Li G."/>
            <person name="Huang Y."/>
            <person name="Saxena R.K."/>
            <person name="Ji Y."/>
            <person name="Li M."/>
            <person name="Yan X."/>
            <person name="He Y."/>
            <person name="Liu Y."/>
            <person name="Wang X."/>
            <person name="Xiang C."/>
            <person name="Varshney R.K."/>
            <person name="Ding H."/>
            <person name="Gao S."/>
            <person name="Zong X."/>
        </authorList>
    </citation>
    <scope>NUCLEOTIDE SEQUENCE [LARGE SCALE GENOMIC DNA]</scope>
    <source>
        <strain evidence="2 3">cv. Zhongwan 6</strain>
    </source>
</reference>
<dbReference type="Gramene" id="Psat04G0539300-T1">
    <property type="protein sequence ID" value="KAI5421922.1"/>
    <property type="gene ID" value="KIW84_045393"/>
</dbReference>
<protein>
    <recommendedName>
        <fullName evidence="4">Transmembrane protein</fullName>
    </recommendedName>
</protein>
<evidence type="ECO:0008006" key="4">
    <source>
        <dbReference type="Google" id="ProtNLM"/>
    </source>
</evidence>
<keyword evidence="3" id="KW-1185">Reference proteome</keyword>
<evidence type="ECO:0000256" key="1">
    <source>
        <dbReference type="SAM" id="Phobius"/>
    </source>
</evidence>
<gene>
    <name evidence="2" type="ORF">KIW84_045393</name>
</gene>
<keyword evidence="1" id="KW-0472">Membrane</keyword>
<accession>A0A9D4XK45</accession>
<feature type="transmembrane region" description="Helical" evidence="1">
    <location>
        <begin position="141"/>
        <end position="161"/>
    </location>
</feature>
<sequence>MYPTAKIHATTKCNQQCNSQNDVVSLYGLSPSTTIVHTRRYGASLHSSTVVIVLKKKEKMMRTRLLWFGVGFTSSAAVVSHFIWKDLWVDRHAFSSHITHQFDALQTRISNLESSLPNQNPVSNHDQKLLVMLLLDKCSHYFFTMLLLLIEIHVNSVMLGISVESYVAPKHLEKNAEKGESASVSVVIMF</sequence>
<dbReference type="PANTHER" id="PTHR34970">
    <property type="entry name" value="ABC TRANSPORTER A FAMILY PROTEIN"/>
    <property type="match status" value="1"/>
</dbReference>
<evidence type="ECO:0000313" key="3">
    <source>
        <dbReference type="Proteomes" id="UP001058974"/>
    </source>
</evidence>
<keyword evidence="1" id="KW-1133">Transmembrane helix</keyword>
<organism evidence="2 3">
    <name type="scientific">Pisum sativum</name>
    <name type="common">Garden pea</name>
    <name type="synonym">Lathyrus oleraceus</name>
    <dbReference type="NCBI Taxonomy" id="3888"/>
    <lineage>
        <taxon>Eukaryota</taxon>
        <taxon>Viridiplantae</taxon>
        <taxon>Streptophyta</taxon>
        <taxon>Embryophyta</taxon>
        <taxon>Tracheophyta</taxon>
        <taxon>Spermatophyta</taxon>
        <taxon>Magnoliopsida</taxon>
        <taxon>eudicotyledons</taxon>
        <taxon>Gunneridae</taxon>
        <taxon>Pentapetalae</taxon>
        <taxon>rosids</taxon>
        <taxon>fabids</taxon>
        <taxon>Fabales</taxon>
        <taxon>Fabaceae</taxon>
        <taxon>Papilionoideae</taxon>
        <taxon>50 kb inversion clade</taxon>
        <taxon>NPAAA clade</taxon>
        <taxon>Hologalegina</taxon>
        <taxon>IRL clade</taxon>
        <taxon>Fabeae</taxon>
        <taxon>Lathyrus</taxon>
    </lineage>
</organism>
<name>A0A9D4XK45_PEA</name>
<feature type="transmembrane region" description="Helical" evidence="1">
    <location>
        <begin position="65"/>
        <end position="84"/>
    </location>
</feature>
<keyword evidence="1" id="KW-0812">Transmembrane</keyword>
<evidence type="ECO:0000313" key="2">
    <source>
        <dbReference type="EMBL" id="KAI5421922.1"/>
    </source>
</evidence>
<proteinExistence type="predicted"/>
<dbReference type="PANTHER" id="PTHR34970:SF5">
    <property type="entry name" value="PROTEIN, PUTATIVE-RELATED"/>
    <property type="match status" value="1"/>
</dbReference>
<dbReference type="AlphaFoldDB" id="A0A9D4XK45"/>
<dbReference type="Proteomes" id="UP001058974">
    <property type="component" value="Chromosome 4"/>
</dbReference>